<evidence type="ECO:0000256" key="2">
    <source>
        <dbReference type="SAM" id="SignalP"/>
    </source>
</evidence>
<dbReference type="AlphaFoldDB" id="A0A8J4YG23"/>
<name>A0A8J4YG23_CHIOP</name>
<dbReference type="EMBL" id="JACEEZ010003314">
    <property type="protein sequence ID" value="KAG0727480.1"/>
    <property type="molecule type" value="Genomic_DNA"/>
</dbReference>
<comment type="caution">
    <text evidence="3">The sequence shown here is derived from an EMBL/GenBank/DDBJ whole genome shotgun (WGS) entry which is preliminary data.</text>
</comment>
<sequence>MVGSGSSSELHSVALLTLLLEVPDSFSVLAVNGTPKGEEMVELESSSSGVIKSANAANTSTSSSDAGVASPPKRLRTRGTKSVLSLISSEPLTETGSVAAKPFDLWRAYGK</sequence>
<reference evidence="3" key="1">
    <citation type="submission" date="2020-07" db="EMBL/GenBank/DDBJ databases">
        <title>The High-quality genome of the commercially important snow crab, Chionoecetes opilio.</title>
        <authorList>
            <person name="Jeong J.-H."/>
            <person name="Ryu S."/>
        </authorList>
    </citation>
    <scope>NUCLEOTIDE SEQUENCE</scope>
    <source>
        <strain evidence="3">MADBK_172401_WGS</strain>
        <tissue evidence="3">Digestive gland</tissue>
    </source>
</reference>
<proteinExistence type="predicted"/>
<evidence type="ECO:0000313" key="3">
    <source>
        <dbReference type="EMBL" id="KAG0727480.1"/>
    </source>
</evidence>
<feature type="compositionally biased region" description="Low complexity" evidence="1">
    <location>
        <begin position="53"/>
        <end position="64"/>
    </location>
</feature>
<dbReference type="OrthoDB" id="7667520at2759"/>
<evidence type="ECO:0000256" key="1">
    <source>
        <dbReference type="SAM" id="MobiDB-lite"/>
    </source>
</evidence>
<gene>
    <name evidence="3" type="ORF">GWK47_003993</name>
</gene>
<feature type="region of interest" description="Disordered" evidence="1">
    <location>
        <begin position="40"/>
        <end position="80"/>
    </location>
</feature>
<feature type="chain" id="PRO_5035168462" evidence="2">
    <location>
        <begin position="26"/>
        <end position="111"/>
    </location>
</feature>
<protein>
    <submittedName>
        <fullName evidence="3">Uncharacterized protein</fullName>
    </submittedName>
</protein>
<accession>A0A8J4YG23</accession>
<feature type="signal peptide" evidence="2">
    <location>
        <begin position="1"/>
        <end position="25"/>
    </location>
</feature>
<organism evidence="3 4">
    <name type="scientific">Chionoecetes opilio</name>
    <name type="common">Atlantic snow crab</name>
    <name type="synonym">Cancer opilio</name>
    <dbReference type="NCBI Taxonomy" id="41210"/>
    <lineage>
        <taxon>Eukaryota</taxon>
        <taxon>Metazoa</taxon>
        <taxon>Ecdysozoa</taxon>
        <taxon>Arthropoda</taxon>
        <taxon>Crustacea</taxon>
        <taxon>Multicrustacea</taxon>
        <taxon>Malacostraca</taxon>
        <taxon>Eumalacostraca</taxon>
        <taxon>Eucarida</taxon>
        <taxon>Decapoda</taxon>
        <taxon>Pleocyemata</taxon>
        <taxon>Brachyura</taxon>
        <taxon>Eubrachyura</taxon>
        <taxon>Majoidea</taxon>
        <taxon>Majidae</taxon>
        <taxon>Chionoecetes</taxon>
    </lineage>
</organism>
<keyword evidence="2" id="KW-0732">Signal</keyword>
<dbReference type="Proteomes" id="UP000770661">
    <property type="component" value="Unassembled WGS sequence"/>
</dbReference>
<keyword evidence="4" id="KW-1185">Reference proteome</keyword>
<evidence type="ECO:0000313" key="4">
    <source>
        <dbReference type="Proteomes" id="UP000770661"/>
    </source>
</evidence>